<keyword evidence="4 6" id="KW-0863">Zinc-finger</keyword>
<feature type="domain" description="RanBD1" evidence="9">
    <location>
        <begin position="1722"/>
        <end position="1757"/>
    </location>
</feature>
<dbReference type="GO" id="GO:0005643">
    <property type="term" value="C:nuclear pore"/>
    <property type="evidence" value="ECO:0007669"/>
    <property type="project" value="TreeGrafter"/>
</dbReference>
<dbReference type="PROSITE" id="PS01358">
    <property type="entry name" value="ZF_RANBP2_1"/>
    <property type="match status" value="2"/>
</dbReference>
<evidence type="ECO:0000256" key="1">
    <source>
        <dbReference type="ARBA" id="ARBA00022553"/>
    </source>
</evidence>
<feature type="compositionally biased region" description="Low complexity" evidence="8">
    <location>
        <begin position="1612"/>
        <end position="1621"/>
    </location>
</feature>
<keyword evidence="1" id="KW-0597">Phosphoprotein</keyword>
<dbReference type="Gene3D" id="4.10.1060.10">
    <property type="entry name" value="Zinc finger, RanBP2-type"/>
    <property type="match status" value="3"/>
</dbReference>
<dbReference type="GO" id="GO:0008270">
    <property type="term" value="F:zinc ion binding"/>
    <property type="evidence" value="ECO:0007669"/>
    <property type="project" value="UniProtKB-KW"/>
</dbReference>
<feature type="region of interest" description="Disordered" evidence="8">
    <location>
        <begin position="2002"/>
        <end position="2027"/>
    </location>
</feature>
<name>A0AA88Q0B7_9TELE</name>
<feature type="region of interest" description="Disordered" evidence="8">
    <location>
        <begin position="2114"/>
        <end position="2143"/>
    </location>
</feature>
<evidence type="ECO:0000313" key="11">
    <source>
        <dbReference type="EMBL" id="KAK2905528.1"/>
    </source>
</evidence>
<evidence type="ECO:0000256" key="7">
    <source>
        <dbReference type="PROSITE-ProRule" id="PRU00339"/>
    </source>
</evidence>
<organism evidence="11 12">
    <name type="scientific">Cirrhinus molitorella</name>
    <name type="common">mud carp</name>
    <dbReference type="NCBI Taxonomy" id="172907"/>
    <lineage>
        <taxon>Eukaryota</taxon>
        <taxon>Metazoa</taxon>
        <taxon>Chordata</taxon>
        <taxon>Craniata</taxon>
        <taxon>Vertebrata</taxon>
        <taxon>Euteleostomi</taxon>
        <taxon>Actinopterygii</taxon>
        <taxon>Neopterygii</taxon>
        <taxon>Teleostei</taxon>
        <taxon>Ostariophysi</taxon>
        <taxon>Cypriniformes</taxon>
        <taxon>Cyprinidae</taxon>
        <taxon>Labeoninae</taxon>
        <taxon>Labeonini</taxon>
        <taxon>Cirrhinus</taxon>
    </lineage>
</organism>
<feature type="region of interest" description="Disordered" evidence="8">
    <location>
        <begin position="1605"/>
        <end position="1681"/>
    </location>
</feature>
<protein>
    <submittedName>
        <fullName evidence="11">Uncharacterized protein</fullName>
    </submittedName>
</protein>
<dbReference type="SUPFAM" id="SSF48452">
    <property type="entry name" value="TPR-like"/>
    <property type="match status" value="1"/>
</dbReference>
<dbReference type="InterPro" id="IPR001876">
    <property type="entry name" value="Znf_RanBP2"/>
</dbReference>
<dbReference type="FunFam" id="1.25.40.10:FF:000114">
    <property type="entry name" value="E3 SUMO-protein ligase RanBP2 isoform X1"/>
    <property type="match status" value="1"/>
</dbReference>
<dbReference type="GO" id="GO:0005096">
    <property type="term" value="F:GTPase activator activity"/>
    <property type="evidence" value="ECO:0007669"/>
    <property type="project" value="TreeGrafter"/>
</dbReference>
<dbReference type="GO" id="GO:0005737">
    <property type="term" value="C:cytoplasm"/>
    <property type="evidence" value="ECO:0007669"/>
    <property type="project" value="TreeGrafter"/>
</dbReference>
<feature type="compositionally biased region" description="Basic and acidic residues" evidence="8">
    <location>
        <begin position="1798"/>
        <end position="1808"/>
    </location>
</feature>
<dbReference type="PROSITE" id="PS50199">
    <property type="entry name" value="ZF_RANBP2_2"/>
    <property type="match status" value="3"/>
</dbReference>
<feature type="domain" description="RanBD1" evidence="9">
    <location>
        <begin position="1978"/>
        <end position="2059"/>
    </location>
</feature>
<dbReference type="Gene3D" id="2.30.29.30">
    <property type="entry name" value="Pleckstrin-homology domain (PH domain)/Phosphotyrosine-binding domain (PTB)"/>
    <property type="match status" value="3"/>
</dbReference>
<keyword evidence="3" id="KW-0677">Repeat</keyword>
<dbReference type="SMART" id="SM00547">
    <property type="entry name" value="ZnF_RBZ"/>
    <property type="match status" value="3"/>
</dbReference>
<keyword evidence="5" id="KW-0862">Zinc</keyword>
<dbReference type="SUPFAM" id="SSF90209">
    <property type="entry name" value="Ran binding protein zinc finger-like"/>
    <property type="match status" value="2"/>
</dbReference>
<feature type="region of interest" description="Disordered" evidence="8">
    <location>
        <begin position="1763"/>
        <end position="1948"/>
    </location>
</feature>
<reference evidence="11" key="1">
    <citation type="submission" date="2023-08" db="EMBL/GenBank/DDBJ databases">
        <title>Chromosome-level Genome Assembly of mud carp (Cirrhinus molitorella).</title>
        <authorList>
            <person name="Liu H."/>
        </authorList>
    </citation>
    <scope>NUCLEOTIDE SEQUENCE</scope>
    <source>
        <strain evidence="11">Prfri</strain>
        <tissue evidence="11">Muscle</tissue>
    </source>
</reference>
<evidence type="ECO:0000259" key="9">
    <source>
        <dbReference type="PROSITE" id="PS50196"/>
    </source>
</evidence>
<feature type="repeat" description="TPR" evidence="7">
    <location>
        <begin position="60"/>
        <end position="93"/>
    </location>
</feature>
<dbReference type="InterPro" id="IPR011990">
    <property type="entry name" value="TPR-like_helical_dom_sf"/>
</dbReference>
<feature type="domain" description="RanBP2-type" evidence="10">
    <location>
        <begin position="1457"/>
        <end position="1486"/>
    </location>
</feature>
<dbReference type="Pfam" id="PF00641">
    <property type="entry name" value="Zn_ribbon_RanBP"/>
    <property type="match status" value="3"/>
</dbReference>
<feature type="compositionally biased region" description="Basic and acidic residues" evidence="8">
    <location>
        <begin position="2009"/>
        <end position="2020"/>
    </location>
</feature>
<feature type="compositionally biased region" description="Basic and acidic residues" evidence="8">
    <location>
        <begin position="2195"/>
        <end position="2204"/>
    </location>
</feature>
<feature type="compositionally biased region" description="Low complexity" evidence="8">
    <location>
        <begin position="1902"/>
        <end position="1914"/>
    </location>
</feature>
<dbReference type="SUPFAM" id="SSF50729">
    <property type="entry name" value="PH domain-like"/>
    <property type="match status" value="1"/>
</dbReference>
<feature type="region of interest" description="Disordered" evidence="8">
    <location>
        <begin position="2180"/>
        <end position="2236"/>
    </location>
</feature>
<feature type="compositionally biased region" description="Low complexity" evidence="8">
    <location>
        <begin position="1843"/>
        <end position="1852"/>
    </location>
</feature>
<dbReference type="PROSITE" id="PS50196">
    <property type="entry name" value="RANBD1"/>
    <property type="match status" value="3"/>
</dbReference>
<feature type="compositionally biased region" description="Basic and acidic residues" evidence="8">
    <location>
        <begin position="1627"/>
        <end position="1637"/>
    </location>
</feature>
<feature type="compositionally biased region" description="Basic and acidic residues" evidence="8">
    <location>
        <begin position="1131"/>
        <end position="1145"/>
    </location>
</feature>
<dbReference type="PROSITE" id="PS50005">
    <property type="entry name" value="TPR"/>
    <property type="match status" value="1"/>
</dbReference>
<evidence type="ECO:0000256" key="2">
    <source>
        <dbReference type="ARBA" id="ARBA00022723"/>
    </source>
</evidence>
<keyword evidence="2" id="KW-0479">Metal-binding</keyword>
<feature type="compositionally biased region" description="Basic and acidic residues" evidence="8">
    <location>
        <begin position="2114"/>
        <end position="2129"/>
    </location>
</feature>
<dbReference type="FunFam" id="2.30.29.30:FF:000018">
    <property type="entry name" value="E3 SUMO-protein ligase RanBP2"/>
    <property type="match status" value="1"/>
</dbReference>
<gene>
    <name evidence="11" type="ORF">Q8A67_007327</name>
</gene>
<keyword evidence="12" id="KW-1185">Reference proteome</keyword>
<feature type="domain" description="RanBP2-type" evidence="10">
    <location>
        <begin position="1321"/>
        <end position="1350"/>
    </location>
</feature>
<keyword evidence="7" id="KW-0802">TPR repeat</keyword>
<feature type="region of interest" description="Disordered" evidence="8">
    <location>
        <begin position="1126"/>
        <end position="1157"/>
    </location>
</feature>
<dbReference type="FunFam" id="4.10.1060.10:FF:000003">
    <property type="entry name" value="E3 SUMO-protein ligase RanBP2"/>
    <property type="match status" value="2"/>
</dbReference>
<feature type="domain" description="RanBD1" evidence="9">
    <location>
        <begin position="1153"/>
        <end position="1289"/>
    </location>
</feature>
<comment type="caution">
    <text evidence="11">The sequence shown here is derived from an EMBL/GenBank/DDBJ whole genome shotgun (WGS) entry which is preliminary data.</text>
</comment>
<evidence type="ECO:0000256" key="5">
    <source>
        <dbReference type="ARBA" id="ARBA00022833"/>
    </source>
</evidence>
<feature type="region of interest" description="Disordered" evidence="8">
    <location>
        <begin position="1553"/>
        <end position="1577"/>
    </location>
</feature>
<dbReference type="InterPro" id="IPR011993">
    <property type="entry name" value="PH-like_dom_sf"/>
</dbReference>
<dbReference type="SMART" id="SM00160">
    <property type="entry name" value="RanBD"/>
    <property type="match status" value="1"/>
</dbReference>
<evidence type="ECO:0000259" key="10">
    <source>
        <dbReference type="PROSITE" id="PS50199"/>
    </source>
</evidence>
<feature type="domain" description="RanBP2-type" evidence="10">
    <location>
        <begin position="1486"/>
        <end position="1515"/>
    </location>
</feature>
<dbReference type="Gene3D" id="1.25.40.10">
    <property type="entry name" value="Tetratricopeptide repeat domain"/>
    <property type="match status" value="1"/>
</dbReference>
<dbReference type="Pfam" id="PF00638">
    <property type="entry name" value="Ran_BP1"/>
    <property type="match status" value="1"/>
</dbReference>
<dbReference type="InterPro" id="IPR000156">
    <property type="entry name" value="Ran_bind_dom"/>
</dbReference>
<feature type="region of interest" description="Disordered" evidence="8">
    <location>
        <begin position="1288"/>
        <end position="1309"/>
    </location>
</feature>
<evidence type="ECO:0000256" key="8">
    <source>
        <dbReference type="SAM" id="MobiDB-lite"/>
    </source>
</evidence>
<dbReference type="PANTHER" id="PTHR23138:SF87">
    <property type="entry name" value="E3 SUMO-PROTEIN LIGASE RANBP2"/>
    <property type="match status" value="1"/>
</dbReference>
<evidence type="ECO:0000256" key="3">
    <source>
        <dbReference type="ARBA" id="ARBA00022737"/>
    </source>
</evidence>
<dbReference type="Proteomes" id="UP001187343">
    <property type="component" value="Unassembled WGS sequence"/>
</dbReference>
<dbReference type="SMART" id="SM00028">
    <property type="entry name" value="TPR"/>
    <property type="match status" value="2"/>
</dbReference>
<dbReference type="PANTHER" id="PTHR23138">
    <property type="entry name" value="RAN BINDING PROTEIN"/>
    <property type="match status" value="1"/>
</dbReference>
<dbReference type="InterPro" id="IPR045255">
    <property type="entry name" value="RanBP1-like"/>
</dbReference>
<proteinExistence type="predicted"/>
<sequence length="2236" mass="248227">MRRTKADVERYISTVQSASPYQKASPVKGFLFAKLYFEAKEYELAKRHVSEYLTIQPKDSKAHKFLGQLFERDGETDKAVGCYKRSLDLNPAQSDLVLKVAELLCSKPDHDSRAEFWVEKAARLLPGNPTVFNLREKLLSAQSGSNQLYELLQSELKLRPADTYINNKLLQLYREEGRLEDAIKHCLDVEKAGVLRDCLEWYELLVSTLQEYLSQPSVSSNQQASRKFHKELLLAQCNRVRLTLALKDCEESTAALWSFDCAMQALKKTATNTVDELAEVFTEMRAHLYLYAGTLLLKRAQDGAQQWRAVVDLATLCYLISCQSPKPKAKSFKGEQVSHEPLELLACDRQSQAGHMLLNLSRDVEQQLKDVVEVFGNRSGPSRLFDELFDSQMQKQLSFICNNDIHILSEHPPKATDLAKWDSGAVLLHAGDLQHLAWLGLQWALMGQSASLQDWLKQLFPRLTLETSKLDTNAPESICLLDLEVFVSGVVFCSQTQLQEKEKMSSCSQPHEPRCLPLHIMKQLLSDRQREWWDAAYSLIYKRALPGTSAKLRLVIELGLSTLRAGEKHGLQPALLIHWAKHLFNAVERVNHNDQKDYAGRSVHYWKVVLPLMEKVRHKHSIPEPLQPLFMHFRSKDIQPSQVRVYEEDADISFATLLDFEGNTEQAIMRLEKLNSILSIWHLTKIYQRLSVEEENRLEETQGRHTSYLQMSRKYLTKIYQANAEDMEKLPVPMEEVMDSLNEVNQQLEDTGEMDEDQVDYPLTSSTGQCTKGHVKFSPPSLLRSVTSPYKRSVFSPTKPPHWAKGQMSMLQMLCQQVKALQNEVYDLRHNSSHATPSSYRMHRDNYAAEGLQETFPAAKTSHGVPLTGHHSCYLSTTGPSVYYNQSPAHNSQYFQHTAANVTPTKGPVYGMNRLPPQQHMYTYQQSTHTPPLQSTPACIYPQEQVFGPPIRFESPATSLLSPYSEEYYGHSVPQPTVNPTLPEPGYFNKQCAVTSTQPSRSTESKAVDSKMSLGSQFTGEPAKVPNFGEAAAAQTTTATAAFKFNSNFKSNDGDFPFSSAQVKNSESLLGLQTQEQLPSQSGLFIFGSKNATGFTCTDGAQNKINIFGNTDQRFSCTSATEPILGNSEAQEVKNRESDDDSTHVEEDEDGPHFEPIVPLPDKVDVKTGEEEEEEMFCKRAKLFRFDSETKEWKERGIGSVKILKHKISGKVRLLMRREQVLKICANHYITANMALKPNAGSDRSWVWYAMDYADEMPKTEQLAIRFKMADEAALFKVKFEEAQKFLSESPQGQQTEIKSEMPQPQVSSKKADLKTLFSKKEGEWDCDVCCVRNAPISAVCVACGSAAPSSAQVKPREELKGSVPVAPPPKLFSFGLPGDSAKNTVSTDASSKAFTFGPQAPVSFKFGSKDAAVTTDGFGAPAEKKTIQAEAPQQEKVSTTPAVPFGSGFGAQFAKKEGQWDCDSCLVRTDASATECVCCKAASQKDGEWDCDTCLVRNKSSFSHCVSCQTANPNMKNKTSAAPSSSSFTFSSGSSSSQPAATGFKANFNPGIASQFGTRKEETSSEGSKLKYSITEAEKSSSSSSISFSMPAPVGGFKFGIAESEAEPSDRQSQSGSGSDLFKNIAELHKEKEKEAAPSSSDQPLHADSQDNNPLFTGKPNSFAELGKSQSFQFGQKDPNFRGFAGAGGQLFKGLQSSPKADISVDQDDEIYKTKENDDIQFEPVVPLPDSVEVSTGEGKEEVLSSHQAKLHHNDKYLIQTPGAKLGTQSTNTEVSPPKFAYGSDSVQKIFGSLSPSKEKSKDEEMAVSRLKTTASQFGTRKEEASSEGLKIESSTIEAEKSSSSSSFSFSVPTPVDRFKFGIAESEAEPSDRQSQSGSASDLLKNIAELHKEKEKEAAPSSSDQSVDADSQDNNPLLTGKPNSFAELGKSQSFQFGQKDPNFRGFAGAGEQLFKGLQSSPKDKDEMYKIKENDDIQFETVVPLPDSVEVSTGERNEEVLSSHQAKLHRNDKSKDEETAVSRMKTSAPVVTSKPSVVTSFSIPAKSLDFKIFKNNPIVFCTSATQFKARETTYSAVKIFLPPPFTFFAYLSHLKDPDHQTNMLVFADSEVSLKREKRSTANEEQRASSDSEEEAEKPDDLNTEIKKPQEAQVMCLSLGFTSAGLSFAELAKGTGELTFDKKGGQVQEPQSLEAQQHKTKERNHAMKQKRSAVMRRPHNDEIHSDPLISLPEVEVK</sequence>
<dbReference type="InterPro" id="IPR036443">
    <property type="entry name" value="Znf_RanBP2_sf"/>
</dbReference>
<evidence type="ECO:0000256" key="6">
    <source>
        <dbReference type="PROSITE-ProRule" id="PRU00322"/>
    </source>
</evidence>
<dbReference type="EMBL" id="JAUYZG010000006">
    <property type="protein sequence ID" value="KAK2905528.1"/>
    <property type="molecule type" value="Genomic_DNA"/>
</dbReference>
<evidence type="ECO:0000313" key="12">
    <source>
        <dbReference type="Proteomes" id="UP001187343"/>
    </source>
</evidence>
<accession>A0AA88Q0B7</accession>
<feature type="compositionally biased region" description="Basic residues" evidence="8">
    <location>
        <begin position="2205"/>
        <end position="2216"/>
    </location>
</feature>
<feature type="compositionally biased region" description="Basic and acidic residues" evidence="8">
    <location>
        <begin position="1889"/>
        <end position="1899"/>
    </location>
</feature>
<evidence type="ECO:0000256" key="4">
    <source>
        <dbReference type="ARBA" id="ARBA00022771"/>
    </source>
</evidence>
<dbReference type="InterPro" id="IPR019734">
    <property type="entry name" value="TPR_rpt"/>
</dbReference>